<name>A0A167ZGG4_9EURO</name>
<comment type="caution">
    <text evidence="10">The sequence shown here is derived from an EMBL/GenBank/DDBJ whole genome shotgun (WGS) entry which is preliminary data.</text>
</comment>
<dbReference type="InterPro" id="IPR058758">
    <property type="entry name" value="UBA_RNF216"/>
</dbReference>
<dbReference type="InterPro" id="IPR047544">
    <property type="entry name" value="RING-HC_RBR_RNF216"/>
</dbReference>
<dbReference type="SUPFAM" id="SSF57850">
    <property type="entry name" value="RING/U-box"/>
    <property type="match status" value="1"/>
</dbReference>
<dbReference type="PROSITE" id="PS51873">
    <property type="entry name" value="TRIAD"/>
    <property type="match status" value="1"/>
</dbReference>
<sequence length="854" mass="96267">MVLSLPIFGLKQTLPSPRSSVTNLTAAAGHRRNRTSSSVSVASSRGSVEKVHEKASTATATATAATAEADIIEDNESSTTANPLDDRTNAAPRDNESSTTELEGRQQQDADASVPQSDKKKKSSSKNSKNTKKEEVSDDEAAERRELNEALTRLAELFPDIKVEVFRELLTRFDGTSRLQVCTEQLLRYRVEWVKGRWNVPGSNDDVRDKDAVTAHGHRPARRVLQFSESDVVPLEEQFRASNYKKAVRTLVATEFKALSRSTIDAVLAENNFSYTRARPTLRQLSNKTWRATFENFFTIRRKKARGRDFDCEDHPSISWRRVPSKSGGVTMQPVLKETDSAELNAELHDLFLGPMLAALREEQELNDFILAEQLNESQAKDAGALYECECCLSDVTFEQLSTCSAHGHIICFNCIRRTVHEALFGQGWATSVDTPRATLRCLAISTEDGCDSHLHVASVKRAITTEKGGQEIYQKFETRLAADSLIKSQLQLIYCPFCSYAEVDPIYHPPPGGIPWTFRRPNLAAIIILSVFLIDLFPTLAAPILLAVLIYPSRVCSIFSTSFRNLCLKYRSQRFKCGNVNCRRTSCITCHKEWRDPHVCHEPLLLSLRATVEAARTAAVKRTCPQCGLSFVKSSGCNKLTCVCGYSMCYLCRKALGARPHPRRRQQQVPLDQLQPPEDVPEEDDLQPEGYKHFCEHFRAVPGSRCTECDKCDLYRTEDEEEVARRAGEEAERAWRIREGVLKPTARFASGENSSESESDSTWTTPEMNPHAHPTASTPGWNNMENLRIRLDEALASGKGPDLFRTYGPGNDSDWWSTRLRYWCWDVWYDGRWRGEGRRFMDSFVELVVHLEV</sequence>
<feature type="compositionally biased region" description="Low complexity" evidence="8">
    <location>
        <begin position="668"/>
        <end position="678"/>
    </location>
</feature>
<dbReference type="GO" id="GO:0008270">
    <property type="term" value="F:zinc ion binding"/>
    <property type="evidence" value="ECO:0007669"/>
    <property type="project" value="UniProtKB-KW"/>
</dbReference>
<evidence type="ECO:0000313" key="10">
    <source>
        <dbReference type="EMBL" id="KZZ92629.1"/>
    </source>
</evidence>
<feature type="compositionally biased region" description="Low complexity" evidence="8">
    <location>
        <begin position="35"/>
        <end position="46"/>
    </location>
</feature>
<dbReference type="Gene3D" id="1.20.120.1750">
    <property type="match status" value="1"/>
</dbReference>
<feature type="domain" description="RING-type" evidence="9">
    <location>
        <begin position="385"/>
        <end position="673"/>
    </location>
</feature>
<reference evidence="10 11" key="1">
    <citation type="journal article" date="2016" name="Genome Biol. Evol.">
        <title>Divergent and convergent evolution of fungal pathogenicity.</title>
        <authorList>
            <person name="Shang Y."/>
            <person name="Xiao G."/>
            <person name="Zheng P."/>
            <person name="Cen K."/>
            <person name="Zhan S."/>
            <person name="Wang C."/>
        </authorList>
    </citation>
    <scope>NUCLEOTIDE SEQUENCE [LARGE SCALE GENOMIC DNA]</scope>
    <source>
        <strain evidence="10 11">ARSEF 7405</strain>
    </source>
</reference>
<dbReference type="CDD" id="cd16630">
    <property type="entry name" value="RING-HC_RBR_RNF216"/>
    <property type="match status" value="1"/>
</dbReference>
<evidence type="ECO:0000256" key="7">
    <source>
        <dbReference type="ARBA" id="ARBA00022833"/>
    </source>
</evidence>
<dbReference type="PANTHER" id="PTHR22770:SF42">
    <property type="entry name" value="FINGER PROTEIN (ZIN), PUTATIVE (AFU_ORTHOLOGUE AFUA_4G03910)-RELATED"/>
    <property type="match status" value="1"/>
</dbReference>
<dbReference type="Pfam" id="PF26112">
    <property type="entry name" value="UBA_RNF216"/>
    <property type="match status" value="1"/>
</dbReference>
<feature type="region of interest" description="Disordered" evidence="8">
    <location>
        <begin position="664"/>
        <end position="687"/>
    </location>
</feature>
<feature type="compositionally biased region" description="Low complexity" evidence="8">
    <location>
        <begin position="56"/>
        <end position="69"/>
    </location>
</feature>
<accession>A0A167ZGG4</accession>
<evidence type="ECO:0000256" key="2">
    <source>
        <dbReference type="ARBA" id="ARBA00022679"/>
    </source>
</evidence>
<evidence type="ECO:0000256" key="1">
    <source>
        <dbReference type="ARBA" id="ARBA00004906"/>
    </source>
</evidence>
<evidence type="ECO:0000256" key="5">
    <source>
        <dbReference type="ARBA" id="ARBA00022771"/>
    </source>
</evidence>
<dbReference type="Pfam" id="PF26191">
    <property type="entry name" value="RING-HC_RBR_RNF216"/>
    <property type="match status" value="1"/>
</dbReference>
<protein>
    <submittedName>
        <fullName evidence="10">Zinc finger, C6HC-type</fullName>
    </submittedName>
</protein>
<keyword evidence="2" id="KW-0808">Transferase</keyword>
<keyword evidence="6" id="KW-0833">Ubl conjugation pathway</keyword>
<dbReference type="Proteomes" id="UP000242877">
    <property type="component" value="Unassembled WGS sequence"/>
</dbReference>
<dbReference type="CDD" id="cd20353">
    <property type="entry name" value="Rcat_RBR_RNF216"/>
    <property type="match status" value="1"/>
</dbReference>
<dbReference type="InterPro" id="IPR047546">
    <property type="entry name" value="Rcat_RBR_RNF216"/>
</dbReference>
<dbReference type="VEuPathDB" id="FungiDB:AAP_02710"/>
<dbReference type="GO" id="GO:0016740">
    <property type="term" value="F:transferase activity"/>
    <property type="evidence" value="ECO:0007669"/>
    <property type="project" value="UniProtKB-KW"/>
</dbReference>
<dbReference type="AlphaFoldDB" id="A0A167ZGG4"/>
<keyword evidence="4" id="KW-0677">Repeat</keyword>
<evidence type="ECO:0000313" key="11">
    <source>
        <dbReference type="Proteomes" id="UP000242877"/>
    </source>
</evidence>
<keyword evidence="5" id="KW-0863">Zinc-finger</keyword>
<feature type="compositionally biased region" description="Polar residues" evidence="8">
    <location>
        <begin position="16"/>
        <end position="25"/>
    </location>
</feature>
<proteinExistence type="predicted"/>
<evidence type="ECO:0000256" key="6">
    <source>
        <dbReference type="ARBA" id="ARBA00022786"/>
    </source>
</evidence>
<dbReference type="InterPro" id="IPR044066">
    <property type="entry name" value="TRIAD_supradom"/>
</dbReference>
<organism evidence="10 11">
    <name type="scientific">Ascosphaera apis ARSEF 7405</name>
    <dbReference type="NCBI Taxonomy" id="392613"/>
    <lineage>
        <taxon>Eukaryota</taxon>
        <taxon>Fungi</taxon>
        <taxon>Dikarya</taxon>
        <taxon>Ascomycota</taxon>
        <taxon>Pezizomycotina</taxon>
        <taxon>Eurotiomycetes</taxon>
        <taxon>Eurotiomycetidae</taxon>
        <taxon>Onygenales</taxon>
        <taxon>Ascosphaeraceae</taxon>
        <taxon>Ascosphaera</taxon>
    </lineage>
</organism>
<feature type="region of interest" description="Disordered" evidence="8">
    <location>
        <begin position="16"/>
        <end position="142"/>
    </location>
</feature>
<dbReference type="PANTHER" id="PTHR22770">
    <property type="entry name" value="UBIQUITIN CONJUGATING ENZYME 7 INTERACTING PROTEIN-RELATED"/>
    <property type="match status" value="1"/>
</dbReference>
<keyword evidence="7" id="KW-0862">Zinc</keyword>
<dbReference type="EMBL" id="AZGZ01000010">
    <property type="protein sequence ID" value="KZZ92629.1"/>
    <property type="molecule type" value="Genomic_DNA"/>
</dbReference>
<feature type="compositionally biased region" description="Basic and acidic residues" evidence="8">
    <location>
        <begin position="84"/>
        <end position="108"/>
    </location>
</feature>
<keyword evidence="11" id="KW-1185">Reference proteome</keyword>
<keyword evidence="3" id="KW-0479">Metal-binding</keyword>
<comment type="pathway">
    <text evidence="1">Protein modification; protein ubiquitination.</text>
</comment>
<gene>
    <name evidence="10" type="ORF">AAP_02710</name>
</gene>
<evidence type="ECO:0000256" key="3">
    <source>
        <dbReference type="ARBA" id="ARBA00022723"/>
    </source>
</evidence>
<evidence type="ECO:0000256" key="8">
    <source>
        <dbReference type="SAM" id="MobiDB-lite"/>
    </source>
</evidence>
<evidence type="ECO:0000259" key="9">
    <source>
        <dbReference type="PROSITE" id="PS51873"/>
    </source>
</evidence>
<feature type="region of interest" description="Disordered" evidence="8">
    <location>
        <begin position="748"/>
        <end position="783"/>
    </location>
</feature>
<dbReference type="Pfam" id="PF26200">
    <property type="entry name" value="Rcat_RNF216"/>
    <property type="match status" value="2"/>
</dbReference>
<dbReference type="OrthoDB" id="10009520at2759"/>
<evidence type="ECO:0000256" key="4">
    <source>
        <dbReference type="ARBA" id="ARBA00022737"/>
    </source>
</evidence>
<dbReference type="InterPro" id="IPR051628">
    <property type="entry name" value="LUBAC_E3_Ligases"/>
</dbReference>